<dbReference type="Proteomes" id="UP000823521">
    <property type="component" value="Unassembled WGS sequence"/>
</dbReference>
<name>A0ABS3VKW1_MICEH</name>
<dbReference type="RefSeq" id="WP_208811366.1">
    <property type="nucleotide sequence ID" value="NZ_WVUH01000017.1"/>
</dbReference>
<dbReference type="EMBL" id="WVUH01000017">
    <property type="protein sequence ID" value="MBO4205179.1"/>
    <property type="molecule type" value="Genomic_DNA"/>
</dbReference>
<evidence type="ECO:0000256" key="1">
    <source>
        <dbReference type="SAM" id="SignalP"/>
    </source>
</evidence>
<organism evidence="2 3">
    <name type="scientific">Micromonospora echinofusca</name>
    <dbReference type="NCBI Taxonomy" id="47858"/>
    <lineage>
        <taxon>Bacteria</taxon>
        <taxon>Bacillati</taxon>
        <taxon>Actinomycetota</taxon>
        <taxon>Actinomycetes</taxon>
        <taxon>Micromonosporales</taxon>
        <taxon>Micromonosporaceae</taxon>
        <taxon>Micromonospora</taxon>
    </lineage>
</organism>
<keyword evidence="3" id="KW-1185">Reference proteome</keyword>
<protein>
    <recommendedName>
        <fullName evidence="4">Peptidase inhibitor family I36</fullName>
    </recommendedName>
</protein>
<evidence type="ECO:0000313" key="2">
    <source>
        <dbReference type="EMBL" id="MBO4205179.1"/>
    </source>
</evidence>
<sequence>MESIVFGFRSILASSVVAAGLLASLPAPAQAAPECDIDWVCVWTGTNYTGTKYRYQGVGYWQNFPGEVTVRSIYNNYNDRDAAVANGINGGGAKYCIDSDSGNGNILSKSLYIAYTNSNC</sequence>
<accession>A0ABS3VKW1</accession>
<evidence type="ECO:0008006" key="4">
    <source>
        <dbReference type="Google" id="ProtNLM"/>
    </source>
</evidence>
<dbReference type="Pfam" id="PF03995">
    <property type="entry name" value="Inhibitor_I36"/>
    <property type="match status" value="1"/>
</dbReference>
<proteinExistence type="predicted"/>
<evidence type="ECO:0000313" key="3">
    <source>
        <dbReference type="Proteomes" id="UP000823521"/>
    </source>
</evidence>
<gene>
    <name evidence="2" type="ORF">GSF22_04020</name>
</gene>
<keyword evidence="1" id="KW-0732">Signal</keyword>
<feature type="signal peptide" evidence="1">
    <location>
        <begin position="1"/>
        <end position="31"/>
    </location>
</feature>
<reference evidence="2 3" key="1">
    <citation type="submission" date="2019-12" db="EMBL/GenBank/DDBJ databases">
        <title>Whole genome sequencing of endophytic Actinobacterium Micromonospora sp. MPMI6T.</title>
        <authorList>
            <person name="Evv R."/>
            <person name="Podile A.R."/>
        </authorList>
    </citation>
    <scope>NUCLEOTIDE SEQUENCE [LARGE SCALE GENOMIC DNA]</scope>
    <source>
        <strain evidence="2 3">MPMI6</strain>
    </source>
</reference>
<feature type="chain" id="PRO_5045486645" description="Peptidase inhibitor family I36" evidence="1">
    <location>
        <begin position="32"/>
        <end position="120"/>
    </location>
</feature>
<comment type="caution">
    <text evidence="2">The sequence shown here is derived from an EMBL/GenBank/DDBJ whole genome shotgun (WGS) entry which is preliminary data.</text>
</comment>